<feature type="region of interest" description="Disordered" evidence="1">
    <location>
        <begin position="90"/>
        <end position="116"/>
    </location>
</feature>
<evidence type="ECO:0000313" key="2">
    <source>
        <dbReference type="EMBL" id="KAG5459914.1"/>
    </source>
</evidence>
<comment type="caution">
    <text evidence="2">The sequence shown here is derived from an EMBL/GenBank/DDBJ whole genome shotgun (WGS) entry which is preliminary data.</text>
</comment>
<dbReference type="Proteomes" id="UP000673691">
    <property type="component" value="Unassembled WGS sequence"/>
</dbReference>
<name>A0A8H7ZUU9_9FUNG</name>
<reference evidence="2 3" key="1">
    <citation type="journal article" name="Sci. Rep.">
        <title>Genome-scale phylogenetic analyses confirm Olpidium as the closest living zoosporic fungus to the non-flagellated, terrestrial fungi.</title>
        <authorList>
            <person name="Chang Y."/>
            <person name="Rochon D."/>
            <person name="Sekimoto S."/>
            <person name="Wang Y."/>
            <person name="Chovatia M."/>
            <person name="Sandor L."/>
            <person name="Salamov A."/>
            <person name="Grigoriev I.V."/>
            <person name="Stajich J.E."/>
            <person name="Spatafora J.W."/>
        </authorList>
    </citation>
    <scope>NUCLEOTIDE SEQUENCE [LARGE SCALE GENOMIC DNA]</scope>
    <source>
        <strain evidence="2">S191</strain>
    </source>
</reference>
<accession>A0A8H7ZUU9</accession>
<keyword evidence="3" id="KW-1185">Reference proteome</keyword>
<evidence type="ECO:0000256" key="1">
    <source>
        <dbReference type="SAM" id="MobiDB-lite"/>
    </source>
</evidence>
<dbReference type="AlphaFoldDB" id="A0A8H7ZUU9"/>
<proteinExistence type="predicted"/>
<organism evidence="2 3">
    <name type="scientific">Olpidium bornovanus</name>
    <dbReference type="NCBI Taxonomy" id="278681"/>
    <lineage>
        <taxon>Eukaryota</taxon>
        <taxon>Fungi</taxon>
        <taxon>Fungi incertae sedis</taxon>
        <taxon>Olpidiomycota</taxon>
        <taxon>Olpidiomycotina</taxon>
        <taxon>Olpidiomycetes</taxon>
        <taxon>Olpidiales</taxon>
        <taxon>Olpidiaceae</taxon>
        <taxon>Olpidium</taxon>
    </lineage>
</organism>
<dbReference type="EMBL" id="JAEFCI010006075">
    <property type="protein sequence ID" value="KAG5459914.1"/>
    <property type="molecule type" value="Genomic_DNA"/>
</dbReference>
<protein>
    <submittedName>
        <fullName evidence="2">Uncharacterized protein</fullName>
    </submittedName>
</protein>
<evidence type="ECO:0000313" key="3">
    <source>
        <dbReference type="Proteomes" id="UP000673691"/>
    </source>
</evidence>
<feature type="non-terminal residue" evidence="2">
    <location>
        <position position="214"/>
    </location>
</feature>
<gene>
    <name evidence="2" type="ORF">BJ554DRAFT_8107</name>
</gene>
<dbReference type="OrthoDB" id="28737at2759"/>
<sequence length="214" mass="22605">MALKKALEINPKAEIIKALKSGIVADKNDKTNPSAFANRINRMVKLGLNIGEEETAAETPGDAEMPALEDTTAESKMEEVEIVKEHTFRAHPSTTSSAAGGRGTWRGLDQGHIVPTPGKALREREEVGMKTLLRAALAAACAGALLAGSAFEAQAITCETRAPGRQGAFYAGLSASFAYDSKFSRGPAVPGLATHVPQGIAAWHNWDGARDLLL</sequence>